<reference evidence="2 3" key="1">
    <citation type="submission" date="2020-11" db="EMBL/GenBank/DDBJ databases">
        <title>Kefir isolates.</title>
        <authorList>
            <person name="Marcisauskas S."/>
            <person name="Kim Y."/>
            <person name="Blasche S."/>
        </authorList>
    </citation>
    <scope>NUCLEOTIDE SEQUENCE [LARGE SCALE GENOMIC DNA]</scope>
    <source>
        <strain evidence="2 3">KR</strain>
    </source>
</reference>
<comment type="similarity">
    <text evidence="1">Belongs to the cycloisomerase 2 family.</text>
</comment>
<evidence type="ECO:0000313" key="3">
    <source>
        <dbReference type="Proteomes" id="UP000777482"/>
    </source>
</evidence>
<dbReference type="Gene3D" id="2.130.10.10">
    <property type="entry name" value="YVTN repeat-like/Quinoprotein amine dehydrogenase"/>
    <property type="match status" value="1"/>
</dbReference>
<protein>
    <recommendedName>
        <fullName evidence="4">Lactonase, 7-bladed beta-propeller-domain-containing protein</fullName>
    </recommendedName>
</protein>
<evidence type="ECO:0008006" key="4">
    <source>
        <dbReference type="Google" id="ProtNLM"/>
    </source>
</evidence>
<organism evidence="2 3">
    <name type="scientific">Rhodotorula mucilaginosa</name>
    <name type="common">Yeast</name>
    <name type="synonym">Rhodotorula rubra</name>
    <dbReference type="NCBI Taxonomy" id="5537"/>
    <lineage>
        <taxon>Eukaryota</taxon>
        <taxon>Fungi</taxon>
        <taxon>Dikarya</taxon>
        <taxon>Basidiomycota</taxon>
        <taxon>Pucciniomycotina</taxon>
        <taxon>Microbotryomycetes</taxon>
        <taxon>Sporidiobolales</taxon>
        <taxon>Sporidiobolaceae</taxon>
        <taxon>Rhodotorula</taxon>
    </lineage>
</organism>
<keyword evidence="3" id="KW-1185">Reference proteome</keyword>
<evidence type="ECO:0000256" key="1">
    <source>
        <dbReference type="ARBA" id="ARBA00005564"/>
    </source>
</evidence>
<sequence>MTRSLLTSGYGGKIYSLSFDPTQNAPALVIDSTTDGGPASTWFSLSERHAILYAGCEFAEPDGEVRSFSYDRATGRLSPLNTGKCGQGPVHIALSSDGRRLFTANYSDGSLSALALKEDGTIDATVETKTKRYTGSGPSEERQEAPHVHGVYVDPTGEYLLAADLGSDVLRVVKIASGAFEDMPAITLPPGNGPRHLLIVPPNERSSRTLVYLIEELSSTIAVFELEYPSDKQAALNLKEIQREVSTLPPDWKDSPGDWTAAEIVLSPNGRYLYATNRSPVDNLASYDTLTIFELRADGGLNTVNSPKYVNLGGLGPRHFALSPKTADEPAGKYLAVALERSNEVVILEVDQEKQDEMKEVARLKDVDQPTCIQWLP</sequence>
<dbReference type="SUPFAM" id="SSF50974">
    <property type="entry name" value="Nitrous oxide reductase, N-terminal domain"/>
    <property type="match status" value="1"/>
</dbReference>
<dbReference type="AlphaFoldDB" id="A0A9P6W8N1"/>
<dbReference type="InterPro" id="IPR011045">
    <property type="entry name" value="N2O_reductase_N"/>
</dbReference>
<dbReference type="InterPro" id="IPR050282">
    <property type="entry name" value="Cycloisomerase_2"/>
</dbReference>
<name>A0A9P6W8N1_RHOMI</name>
<dbReference type="PANTHER" id="PTHR30344:SF1">
    <property type="entry name" value="6-PHOSPHOGLUCONOLACTONASE"/>
    <property type="match status" value="1"/>
</dbReference>
<evidence type="ECO:0000313" key="2">
    <source>
        <dbReference type="EMBL" id="KAG0665666.1"/>
    </source>
</evidence>
<dbReference type="InterPro" id="IPR015943">
    <property type="entry name" value="WD40/YVTN_repeat-like_dom_sf"/>
</dbReference>
<comment type="caution">
    <text evidence="2">The sequence shown here is derived from an EMBL/GenBank/DDBJ whole genome shotgun (WGS) entry which is preliminary data.</text>
</comment>
<dbReference type="EMBL" id="PUHQ01000008">
    <property type="protein sequence ID" value="KAG0665666.1"/>
    <property type="molecule type" value="Genomic_DNA"/>
</dbReference>
<dbReference type="InterPro" id="IPR019405">
    <property type="entry name" value="Lactonase_7-beta_prop"/>
</dbReference>
<dbReference type="GO" id="GO:0017057">
    <property type="term" value="F:6-phosphogluconolactonase activity"/>
    <property type="evidence" value="ECO:0007669"/>
    <property type="project" value="TreeGrafter"/>
</dbReference>
<dbReference type="OrthoDB" id="9972196at2759"/>
<proteinExistence type="inferred from homology"/>
<dbReference type="Proteomes" id="UP000777482">
    <property type="component" value="Unassembled WGS sequence"/>
</dbReference>
<gene>
    <name evidence="2" type="ORF">C6P46_006450</name>
</gene>
<accession>A0A9P6W8N1</accession>
<dbReference type="PANTHER" id="PTHR30344">
    <property type="entry name" value="6-PHOSPHOGLUCONOLACTONASE-RELATED"/>
    <property type="match status" value="1"/>
</dbReference>
<dbReference type="Pfam" id="PF10282">
    <property type="entry name" value="Lactonase"/>
    <property type="match status" value="1"/>
</dbReference>